<proteinExistence type="predicted"/>
<dbReference type="STRING" id="288705.RSal33209_3459"/>
<reference evidence="2" key="1">
    <citation type="journal article" date="2008" name="J. Bacteriol.">
        <title>Genome sequence of the fish pathogen Renibacterium salmoninarum suggests reductive evolution away from an environmental Arthrobacter ancestor.</title>
        <authorList>
            <person name="Wiens G.D."/>
            <person name="Rockey D.D."/>
            <person name="Wu Z."/>
            <person name="Chang J."/>
            <person name="Levy R."/>
            <person name="Crane S."/>
            <person name="Chen D.S."/>
            <person name="Capri G.R."/>
            <person name="Burnett J.R."/>
            <person name="Sudheesh P.S."/>
            <person name="Schipma M.J."/>
            <person name="Burd H."/>
            <person name="Bhattacharyya A."/>
            <person name="Rhodes L.D."/>
            <person name="Kaul R."/>
            <person name="Strom M.S."/>
        </authorList>
    </citation>
    <scope>NUCLEOTIDE SEQUENCE [LARGE SCALE GENOMIC DNA]</scope>
    <source>
        <strain evidence="2">ATCC 33209 / DSM 20767 / JCM 11484 / NBRC 15589 / NCIMB 2235</strain>
    </source>
</reference>
<protein>
    <submittedName>
        <fullName evidence="1">Uncharacterized protein</fullName>
    </submittedName>
</protein>
<dbReference type="AlphaFoldDB" id="A9WVE7"/>
<evidence type="ECO:0000313" key="2">
    <source>
        <dbReference type="Proteomes" id="UP000002007"/>
    </source>
</evidence>
<dbReference type="KEGG" id="rsa:RSal33209_3459"/>
<accession>A9WVE7</accession>
<sequence length="133" mass="14516">MVIFLAVVGGFIWIFYLTRKPALAGPYPLPPRKLPSARAKYLGQIDRIEAGYRAGHFDARSAHQGLSLVVRGFAQAVTGVSADKMTLAELNATGMPMVGDAVALFYPAEFGVYSTQTLDHSVFVARQVVQRWS</sequence>
<keyword evidence="2" id="KW-1185">Reference proteome</keyword>
<dbReference type="eggNOG" id="ENOG5033G1H">
    <property type="taxonomic scope" value="Bacteria"/>
</dbReference>
<organism evidence="1 2">
    <name type="scientific">Renibacterium salmoninarum (strain ATCC 33209 / DSM 20767 / JCM 11484 / NBRC 15589 / NCIMB 2235)</name>
    <dbReference type="NCBI Taxonomy" id="288705"/>
    <lineage>
        <taxon>Bacteria</taxon>
        <taxon>Bacillati</taxon>
        <taxon>Actinomycetota</taxon>
        <taxon>Actinomycetes</taxon>
        <taxon>Micrococcales</taxon>
        <taxon>Micrococcaceae</taxon>
        <taxon>Renibacterium</taxon>
    </lineage>
</organism>
<name>A9WVE7_RENSM</name>
<gene>
    <name evidence="1" type="ordered locus">RSal33209_3459</name>
</gene>
<evidence type="ECO:0000313" key="1">
    <source>
        <dbReference type="EMBL" id="ABY25168.1"/>
    </source>
</evidence>
<dbReference type="EMBL" id="CP000910">
    <property type="protein sequence ID" value="ABY25168.1"/>
    <property type="molecule type" value="Genomic_DNA"/>
</dbReference>
<dbReference type="HOGENOM" id="CLU_135591_0_0_11"/>
<dbReference type="Proteomes" id="UP000002007">
    <property type="component" value="Chromosome"/>
</dbReference>